<feature type="transmembrane region" description="Helical" evidence="7">
    <location>
        <begin position="159"/>
        <end position="177"/>
    </location>
</feature>
<evidence type="ECO:0000313" key="9">
    <source>
        <dbReference type="EMBL" id="SER03422.1"/>
    </source>
</evidence>
<comment type="similarity">
    <text evidence="2 7">Belongs to the FliP/MopC/SpaP family.</text>
</comment>
<sequence>MIQLPDELSLILGLALLSMAPFIAVMATSFLKMTVVFSLLRNALGVQQIPPNMALYGLAIILSIYVMAPVGMATYDYLNTHETVLGDAHSIEHFLDEGLEPFRTFLDKQVNERERAFFLDSTRQLWPSHYAEQVDGNSLLVLLPAFTISELTRAFEIGFLIYLPFIAIDLIISNILLAMGMMMVSPVTISLPFKLLLFVLLDGWGRLSHGLVLSYGG</sequence>
<keyword evidence="4 7" id="KW-0812">Transmembrane</keyword>
<dbReference type="GO" id="GO:0009306">
    <property type="term" value="P:protein secretion"/>
    <property type="evidence" value="ECO:0007669"/>
    <property type="project" value="UniProtKB-UniRule"/>
</dbReference>
<evidence type="ECO:0000256" key="3">
    <source>
        <dbReference type="ARBA" id="ARBA00022475"/>
    </source>
</evidence>
<evidence type="ECO:0000256" key="4">
    <source>
        <dbReference type="ARBA" id="ARBA00022692"/>
    </source>
</evidence>
<dbReference type="EMBL" id="CP083803">
    <property type="protein sequence ID" value="UXZ43137.1"/>
    <property type="molecule type" value="Genomic_DNA"/>
</dbReference>
<gene>
    <name evidence="8" type="primary">sctR</name>
    <name evidence="10" type="ORF">K7K07_13725</name>
    <name evidence="9" type="ORF">SAMN05216230_105119</name>
    <name evidence="8" type="ORF">V0R55_06655</name>
</gene>
<dbReference type="Proteomes" id="UP001329505">
    <property type="component" value="Unassembled WGS sequence"/>
</dbReference>
<evidence type="ECO:0000256" key="6">
    <source>
        <dbReference type="ARBA" id="ARBA00023136"/>
    </source>
</evidence>
<dbReference type="GO" id="GO:0005886">
    <property type="term" value="C:plasma membrane"/>
    <property type="evidence" value="ECO:0007669"/>
    <property type="project" value="UniProtKB-SubCell"/>
</dbReference>
<proteinExistence type="inferred from homology"/>
<reference evidence="10" key="2">
    <citation type="submission" date="2021-08" db="EMBL/GenBank/DDBJ databases">
        <authorList>
            <person name="Yaryura P.M."/>
            <person name="Bianco M.I."/>
            <person name="Morais C."/>
            <person name="Setubal J.C."/>
        </authorList>
    </citation>
    <scope>NUCLEOTIDE SEQUENCE</scope>
    <source>
        <strain evidence="10">AP1</strain>
    </source>
</reference>
<name>A0A1H9KW58_9PSED</name>
<comment type="subcellular location">
    <subcellularLocation>
        <location evidence="1">Cell membrane</location>
        <topology evidence="1">Multi-pass membrane protein</topology>
    </subcellularLocation>
</comment>
<evidence type="ECO:0000256" key="7">
    <source>
        <dbReference type="RuleBase" id="RU362070"/>
    </source>
</evidence>
<keyword evidence="5 7" id="KW-1133">Transmembrane helix</keyword>
<feature type="transmembrane region" description="Helical" evidence="7">
    <location>
        <begin position="12"/>
        <end position="33"/>
    </location>
</feature>
<dbReference type="Proteomes" id="UP001209279">
    <property type="component" value="Chromosome"/>
</dbReference>
<accession>A0A1H9KW58</accession>
<dbReference type="InterPro" id="IPR005838">
    <property type="entry name" value="T3SS_IM_P"/>
</dbReference>
<dbReference type="NCBIfam" id="TIGR01102">
    <property type="entry name" value="yscR"/>
    <property type="match status" value="1"/>
</dbReference>
<dbReference type="RefSeq" id="WP_023629664.1">
    <property type="nucleotide sequence ID" value="NZ_CATKPM010000070.1"/>
</dbReference>
<dbReference type="PRINTS" id="PR01302">
    <property type="entry name" value="TYPE3IMPPROT"/>
</dbReference>
<evidence type="ECO:0000256" key="2">
    <source>
        <dbReference type="ARBA" id="ARBA00006257"/>
    </source>
</evidence>
<protein>
    <submittedName>
        <fullName evidence="9">Type III secretion protein R</fullName>
    </submittedName>
    <submittedName>
        <fullName evidence="8">Type III secretion system export apparatus subunit SctR</fullName>
    </submittedName>
</protein>
<organism evidence="9 11">
    <name type="scientific">Pseudomonas soli</name>
    <dbReference type="NCBI Taxonomy" id="1306993"/>
    <lineage>
        <taxon>Bacteria</taxon>
        <taxon>Pseudomonadati</taxon>
        <taxon>Pseudomonadota</taxon>
        <taxon>Gammaproteobacteria</taxon>
        <taxon>Pseudomonadales</taxon>
        <taxon>Pseudomonadaceae</taxon>
        <taxon>Pseudomonas</taxon>
    </lineage>
</organism>
<dbReference type="InterPro" id="IPR005773">
    <property type="entry name" value="T3SS_YscR-like"/>
</dbReference>
<feature type="transmembrane region" description="Helical" evidence="7">
    <location>
        <begin position="183"/>
        <end position="201"/>
    </location>
</feature>
<dbReference type="PANTHER" id="PTHR30587:SF2">
    <property type="entry name" value="SURFACE PRESENTATION OF ANTIGENS PROTEIN SPAP"/>
    <property type="match status" value="1"/>
</dbReference>
<reference evidence="8 12" key="3">
    <citation type="submission" date="2024-01" db="EMBL/GenBank/DDBJ databases">
        <title>Unpublished Manusciprt.</title>
        <authorList>
            <person name="Duman M."/>
            <person name="Valdes E.G."/>
            <person name="Ajmi N."/>
            <person name="Altun S."/>
            <person name="Saticioglu I.B."/>
        </authorList>
    </citation>
    <scope>NUCLEOTIDE SEQUENCE [LARGE SCALE GENOMIC DNA]</scope>
    <source>
        <strain evidence="8 12">139P</strain>
    </source>
</reference>
<keyword evidence="3 7" id="KW-1003">Cell membrane</keyword>
<evidence type="ECO:0000313" key="8">
    <source>
        <dbReference type="EMBL" id="MEE1879836.1"/>
    </source>
</evidence>
<keyword evidence="6 7" id="KW-0472">Membrane</keyword>
<evidence type="ECO:0000256" key="1">
    <source>
        <dbReference type="ARBA" id="ARBA00004651"/>
    </source>
</evidence>
<dbReference type="Proteomes" id="UP000199221">
    <property type="component" value="Unassembled WGS sequence"/>
</dbReference>
<dbReference type="PANTHER" id="PTHR30587">
    <property type="entry name" value="FLAGELLAR BIOSYNTHETIC PROTEIN FLIP"/>
    <property type="match status" value="1"/>
</dbReference>
<dbReference type="Pfam" id="PF00813">
    <property type="entry name" value="FliP"/>
    <property type="match status" value="1"/>
</dbReference>
<dbReference type="AlphaFoldDB" id="A0A1H9KW58"/>
<dbReference type="EMBL" id="JAZDQQ010000004">
    <property type="protein sequence ID" value="MEE1879836.1"/>
    <property type="molecule type" value="Genomic_DNA"/>
</dbReference>
<evidence type="ECO:0000313" key="11">
    <source>
        <dbReference type="Proteomes" id="UP000199221"/>
    </source>
</evidence>
<keyword evidence="12" id="KW-1185">Reference proteome</keyword>
<dbReference type="KEGG" id="pmos:O165_013555"/>
<reference evidence="9 11" key="1">
    <citation type="submission" date="2016-10" db="EMBL/GenBank/DDBJ databases">
        <authorList>
            <person name="de Groot N.N."/>
        </authorList>
    </citation>
    <scope>NUCLEOTIDE SEQUENCE [LARGE SCALE GENOMIC DNA]</scope>
    <source>
        <strain evidence="9 11">LMG 27941</strain>
    </source>
</reference>
<evidence type="ECO:0000313" key="12">
    <source>
        <dbReference type="Proteomes" id="UP001329505"/>
    </source>
</evidence>
<dbReference type="PROSITE" id="PS01061">
    <property type="entry name" value="FLIP_2"/>
    <property type="match status" value="1"/>
</dbReference>
<dbReference type="EMBL" id="FOEQ01000005">
    <property type="protein sequence ID" value="SER03422.1"/>
    <property type="molecule type" value="Genomic_DNA"/>
</dbReference>
<evidence type="ECO:0000313" key="10">
    <source>
        <dbReference type="EMBL" id="UXZ43137.1"/>
    </source>
</evidence>
<evidence type="ECO:0000256" key="5">
    <source>
        <dbReference type="ARBA" id="ARBA00022989"/>
    </source>
</evidence>
<dbReference type="PROSITE" id="PS01060">
    <property type="entry name" value="FLIP_1"/>
    <property type="match status" value="1"/>
</dbReference>
<dbReference type="NCBIfam" id="NF009438">
    <property type="entry name" value="PRK12797.1"/>
    <property type="match status" value="1"/>
</dbReference>
<feature type="transmembrane region" description="Helical" evidence="7">
    <location>
        <begin position="53"/>
        <end position="75"/>
    </location>
</feature>